<evidence type="ECO:0000256" key="1">
    <source>
        <dbReference type="ARBA" id="ARBA00023125"/>
    </source>
</evidence>
<dbReference type="Proteomes" id="UP000190229">
    <property type="component" value="Unassembled WGS sequence"/>
</dbReference>
<dbReference type="Pfam" id="PF00440">
    <property type="entry name" value="TetR_N"/>
    <property type="match status" value="1"/>
</dbReference>
<evidence type="ECO:0000256" key="3">
    <source>
        <dbReference type="SAM" id="MobiDB-lite"/>
    </source>
</evidence>
<dbReference type="PROSITE" id="PS50977">
    <property type="entry name" value="HTH_TETR_2"/>
    <property type="match status" value="1"/>
</dbReference>
<dbReference type="AlphaFoldDB" id="A0A1V4EVQ1"/>
<dbReference type="EMBL" id="MWPS01000009">
    <property type="protein sequence ID" value="OPG17023.1"/>
    <property type="molecule type" value="Genomic_DNA"/>
</dbReference>
<keyword evidence="1 2" id="KW-0238">DNA-binding</keyword>
<dbReference type="Gene3D" id="1.10.357.10">
    <property type="entry name" value="Tetracycline Repressor, domain 2"/>
    <property type="match status" value="1"/>
</dbReference>
<dbReference type="InterPro" id="IPR050109">
    <property type="entry name" value="HTH-type_TetR-like_transc_reg"/>
</dbReference>
<evidence type="ECO:0000259" key="4">
    <source>
        <dbReference type="PROSITE" id="PS50977"/>
    </source>
</evidence>
<feature type="domain" description="HTH tetR-type" evidence="4">
    <location>
        <begin position="34"/>
        <end position="94"/>
    </location>
</feature>
<keyword evidence="6" id="KW-1185">Reference proteome</keyword>
<dbReference type="PANTHER" id="PTHR30055:SF223">
    <property type="entry name" value="HTH-TYPE TRANSCRIPTIONAL REGULATOR UIDR"/>
    <property type="match status" value="1"/>
</dbReference>
<evidence type="ECO:0000313" key="5">
    <source>
        <dbReference type="EMBL" id="OPG17023.1"/>
    </source>
</evidence>
<dbReference type="SUPFAM" id="SSF46689">
    <property type="entry name" value="Homeodomain-like"/>
    <property type="match status" value="1"/>
</dbReference>
<dbReference type="InterPro" id="IPR009057">
    <property type="entry name" value="Homeodomain-like_sf"/>
</dbReference>
<evidence type="ECO:0000256" key="2">
    <source>
        <dbReference type="PROSITE-ProRule" id="PRU00335"/>
    </source>
</evidence>
<dbReference type="InterPro" id="IPR036271">
    <property type="entry name" value="Tet_transcr_reg_TetR-rel_C_sf"/>
</dbReference>
<dbReference type="PANTHER" id="PTHR30055">
    <property type="entry name" value="HTH-TYPE TRANSCRIPTIONAL REGULATOR RUTR"/>
    <property type="match status" value="1"/>
</dbReference>
<name>A0A1V4EVQ1_9BACL</name>
<dbReference type="SUPFAM" id="SSF48498">
    <property type="entry name" value="Tetracyclin repressor-like, C-terminal domain"/>
    <property type="match status" value="1"/>
</dbReference>
<dbReference type="GO" id="GO:0003700">
    <property type="term" value="F:DNA-binding transcription factor activity"/>
    <property type="evidence" value="ECO:0007669"/>
    <property type="project" value="TreeGrafter"/>
</dbReference>
<accession>A0A1V4EVQ1</accession>
<dbReference type="InterPro" id="IPR001647">
    <property type="entry name" value="HTH_TetR"/>
</dbReference>
<evidence type="ECO:0000313" key="6">
    <source>
        <dbReference type="Proteomes" id="UP000190229"/>
    </source>
</evidence>
<comment type="caution">
    <text evidence="5">The sequence shown here is derived from an EMBL/GenBank/DDBJ whole genome shotgun (WGS) entry which is preliminary data.</text>
</comment>
<feature type="compositionally biased region" description="Polar residues" evidence="3">
    <location>
        <begin position="23"/>
        <end position="33"/>
    </location>
</feature>
<dbReference type="PRINTS" id="PR00455">
    <property type="entry name" value="HTHTETR"/>
</dbReference>
<organism evidence="5 6">
    <name type="scientific">Ferroacidibacillus organovorans</name>
    <dbReference type="NCBI Taxonomy" id="1765683"/>
    <lineage>
        <taxon>Bacteria</taxon>
        <taxon>Bacillati</taxon>
        <taxon>Bacillota</taxon>
        <taxon>Bacilli</taxon>
        <taxon>Bacillales</taxon>
        <taxon>Alicyclobacillaceae</taxon>
        <taxon>Ferroacidibacillus</taxon>
    </lineage>
</organism>
<protein>
    <recommendedName>
        <fullName evidence="4">HTH tetR-type domain-containing protein</fullName>
    </recommendedName>
</protein>
<gene>
    <name evidence="5" type="ORF">B2M26_03735</name>
</gene>
<feature type="region of interest" description="Disordered" evidence="3">
    <location>
        <begin position="1"/>
        <end position="33"/>
    </location>
</feature>
<dbReference type="GO" id="GO:0000976">
    <property type="term" value="F:transcription cis-regulatory region binding"/>
    <property type="evidence" value="ECO:0007669"/>
    <property type="project" value="TreeGrafter"/>
</dbReference>
<sequence length="236" mass="26409">MQVHTYASESLHASRGGIGLDDTPQSSRVSSTDQDAHARILRAALTEFTQRGYKGASTRGIAERAGVNEVTLFRHFGSKLDLLRAAVEQALMQMKIPQDLEPYLHGTLEQGLSQFISDYLLQVTAQSDILMLGFSEAFSQPEISDLLREFMWKMRGMIVRYFEAMRERGAIKEGDYPILAHIIMTSLHGAASMRKRTPIEMAQLSDERLTGCLVKTIVDAYARYAPDSPIHDTQLT</sequence>
<feature type="DNA-binding region" description="H-T-H motif" evidence="2">
    <location>
        <begin position="57"/>
        <end position="76"/>
    </location>
</feature>
<proteinExistence type="predicted"/>
<reference evidence="5 6" key="1">
    <citation type="submission" date="2017-02" db="EMBL/GenBank/DDBJ databases">
        <title>Draft genome of Acidibacillus ferrooxidans Huett2.</title>
        <authorList>
            <person name="Schopf S."/>
        </authorList>
    </citation>
    <scope>NUCLEOTIDE SEQUENCE [LARGE SCALE GENOMIC DNA]</scope>
    <source>
        <strain evidence="5 6">Huett2</strain>
    </source>
</reference>
<dbReference type="OrthoDB" id="277085at2"/>